<evidence type="ECO:0000256" key="10">
    <source>
        <dbReference type="SAM" id="Phobius"/>
    </source>
</evidence>
<keyword evidence="12" id="KW-1185">Reference proteome</keyword>
<dbReference type="GO" id="GO:0004984">
    <property type="term" value="F:olfactory receptor activity"/>
    <property type="evidence" value="ECO:0007669"/>
    <property type="project" value="InterPro"/>
</dbReference>
<evidence type="ECO:0000256" key="8">
    <source>
        <dbReference type="ARBA" id="ARBA00023170"/>
    </source>
</evidence>
<dbReference type="InParanoid" id="A0A212EK40"/>
<dbReference type="Pfam" id="PF02949">
    <property type="entry name" value="7tm_6"/>
    <property type="match status" value="1"/>
</dbReference>
<evidence type="ECO:0000256" key="1">
    <source>
        <dbReference type="ARBA" id="ARBA00004651"/>
    </source>
</evidence>
<dbReference type="GO" id="GO:0005886">
    <property type="term" value="C:plasma membrane"/>
    <property type="evidence" value="ECO:0007669"/>
    <property type="project" value="UniProtKB-SubCell"/>
</dbReference>
<protein>
    <submittedName>
        <fullName evidence="11">Odorant receptor OR40</fullName>
    </submittedName>
</protein>
<dbReference type="GO" id="GO:0005549">
    <property type="term" value="F:odorant binding"/>
    <property type="evidence" value="ECO:0007669"/>
    <property type="project" value="InterPro"/>
</dbReference>
<dbReference type="GO" id="GO:0007165">
    <property type="term" value="P:signal transduction"/>
    <property type="evidence" value="ECO:0007669"/>
    <property type="project" value="UniProtKB-KW"/>
</dbReference>
<evidence type="ECO:0000256" key="3">
    <source>
        <dbReference type="ARBA" id="ARBA00022606"/>
    </source>
</evidence>
<reference evidence="11 12" key="1">
    <citation type="journal article" date="2011" name="Cell">
        <title>The monarch butterfly genome yields insights into long-distance migration.</title>
        <authorList>
            <person name="Zhan S."/>
            <person name="Merlin C."/>
            <person name="Boore J.L."/>
            <person name="Reppert S.M."/>
        </authorList>
    </citation>
    <scope>NUCLEOTIDE SEQUENCE [LARGE SCALE GENOMIC DNA]</scope>
    <source>
        <strain evidence="11">F-2</strain>
    </source>
</reference>
<keyword evidence="2" id="KW-1003">Cell membrane</keyword>
<keyword evidence="6 10" id="KW-1133">Transmembrane helix</keyword>
<evidence type="ECO:0000256" key="9">
    <source>
        <dbReference type="ARBA" id="ARBA00023224"/>
    </source>
</evidence>
<comment type="subcellular location">
    <subcellularLocation>
        <location evidence="1">Cell membrane</location>
        <topology evidence="1">Multi-pass membrane protein</topology>
    </subcellularLocation>
</comment>
<evidence type="ECO:0000313" key="11">
    <source>
        <dbReference type="EMBL" id="OWR41840.1"/>
    </source>
</evidence>
<sequence length="297" mass="34839">MADMADMIQADLHKSYATVLKYFMLTGINLFDDKNIFISKFNNLYIFSFILYLTVSISHVIYSVRQFLGGVDFLETIIDLSFCCNCVQGIIMYIYMCVIKHRIKDFVMDIDKQWRDDSSLKPRVAMYKRNELKKLNFTSNLICVLIELYLHVYMCYPITKILVKKYIFNKTVPYHSPFHFWVPFEYKDNILKFIALYFVDYLMVSILAHTINCSLLVLTVSIKQLNILFVLLQEDFKDIIELKEEGMNIKLKRAIQRHSILNRLVVKIGNTYGILFAIHIIFTSATVCFYSVTAKVS</sequence>
<evidence type="ECO:0000256" key="5">
    <source>
        <dbReference type="ARBA" id="ARBA00022725"/>
    </source>
</evidence>
<evidence type="ECO:0000256" key="2">
    <source>
        <dbReference type="ARBA" id="ARBA00022475"/>
    </source>
</evidence>
<keyword evidence="8 11" id="KW-0675">Receptor</keyword>
<feature type="transmembrane region" description="Helical" evidence="10">
    <location>
        <begin position="194"/>
        <end position="218"/>
    </location>
</feature>
<organism evidence="11 12">
    <name type="scientific">Danaus plexippus plexippus</name>
    <dbReference type="NCBI Taxonomy" id="278856"/>
    <lineage>
        <taxon>Eukaryota</taxon>
        <taxon>Metazoa</taxon>
        <taxon>Ecdysozoa</taxon>
        <taxon>Arthropoda</taxon>
        <taxon>Hexapoda</taxon>
        <taxon>Insecta</taxon>
        <taxon>Pterygota</taxon>
        <taxon>Neoptera</taxon>
        <taxon>Endopterygota</taxon>
        <taxon>Lepidoptera</taxon>
        <taxon>Glossata</taxon>
        <taxon>Ditrysia</taxon>
        <taxon>Papilionoidea</taxon>
        <taxon>Nymphalidae</taxon>
        <taxon>Danainae</taxon>
        <taxon>Danaini</taxon>
        <taxon>Danaina</taxon>
        <taxon>Danaus</taxon>
        <taxon>Danaus</taxon>
    </lineage>
</organism>
<dbReference type="KEGG" id="dpl:KGM_202812"/>
<name>A0A212EK40_DANPL</name>
<keyword evidence="7 10" id="KW-0472">Membrane</keyword>
<keyword evidence="4 10" id="KW-0812">Transmembrane</keyword>
<feature type="transmembrane region" description="Helical" evidence="10">
    <location>
        <begin position="272"/>
        <end position="292"/>
    </location>
</feature>
<keyword evidence="9" id="KW-0807">Transducer</keyword>
<dbReference type="Proteomes" id="UP000007151">
    <property type="component" value="Unassembled WGS sequence"/>
</dbReference>
<comment type="caution">
    <text evidence="11">The sequence shown here is derived from an EMBL/GenBank/DDBJ whole genome shotgun (WGS) entry which is preliminary data.</text>
</comment>
<evidence type="ECO:0000256" key="7">
    <source>
        <dbReference type="ARBA" id="ARBA00023136"/>
    </source>
</evidence>
<accession>A0A212EK40</accession>
<dbReference type="AlphaFoldDB" id="A0A212EK40"/>
<keyword evidence="3" id="KW-0716">Sensory transduction</keyword>
<dbReference type="PANTHER" id="PTHR21137">
    <property type="entry name" value="ODORANT RECEPTOR"/>
    <property type="match status" value="1"/>
</dbReference>
<dbReference type="InterPro" id="IPR004117">
    <property type="entry name" value="7tm6_olfct_rcpt"/>
</dbReference>
<evidence type="ECO:0000256" key="6">
    <source>
        <dbReference type="ARBA" id="ARBA00022989"/>
    </source>
</evidence>
<feature type="transmembrane region" description="Helical" evidence="10">
    <location>
        <begin position="76"/>
        <end position="98"/>
    </location>
</feature>
<evidence type="ECO:0000256" key="4">
    <source>
        <dbReference type="ARBA" id="ARBA00022692"/>
    </source>
</evidence>
<keyword evidence="5" id="KW-0552">Olfaction</keyword>
<dbReference type="PANTHER" id="PTHR21137:SF35">
    <property type="entry name" value="ODORANT RECEPTOR 19A-RELATED"/>
    <property type="match status" value="1"/>
</dbReference>
<dbReference type="EMBL" id="AGBW02014338">
    <property type="protein sequence ID" value="OWR41840.1"/>
    <property type="molecule type" value="Genomic_DNA"/>
</dbReference>
<feature type="transmembrane region" description="Helical" evidence="10">
    <location>
        <begin position="44"/>
        <end position="64"/>
    </location>
</feature>
<gene>
    <name evidence="11" type="ORF">KGM_202812</name>
</gene>
<feature type="transmembrane region" description="Helical" evidence="10">
    <location>
        <begin position="135"/>
        <end position="154"/>
    </location>
</feature>
<proteinExistence type="predicted"/>
<evidence type="ECO:0000313" key="12">
    <source>
        <dbReference type="Proteomes" id="UP000007151"/>
    </source>
</evidence>